<keyword evidence="2" id="KW-0472">Membrane</keyword>
<sequence length="150" mass="16680">MDAIECYVSEPLQEPIKESDCEVCNYYSYLYEGDEDAYIQRLCYKGIEGVRIPEFDKCFVEMHKNDRSELSFCKTDLCNMNCAQNSSTSTSTEQPSSSSSSPSTPSSYSIILSTKLSSTTTTINNENGGNLTGNLLSVVGLLLISFFIMY</sequence>
<feature type="transmembrane region" description="Helical" evidence="2">
    <location>
        <begin position="131"/>
        <end position="149"/>
    </location>
</feature>
<organism evidence="3 4">
    <name type="scientific">Panagrolaimus davidi</name>
    <dbReference type="NCBI Taxonomy" id="227884"/>
    <lineage>
        <taxon>Eukaryota</taxon>
        <taxon>Metazoa</taxon>
        <taxon>Ecdysozoa</taxon>
        <taxon>Nematoda</taxon>
        <taxon>Chromadorea</taxon>
        <taxon>Rhabditida</taxon>
        <taxon>Tylenchina</taxon>
        <taxon>Panagrolaimomorpha</taxon>
        <taxon>Panagrolaimoidea</taxon>
        <taxon>Panagrolaimidae</taxon>
        <taxon>Panagrolaimus</taxon>
    </lineage>
</organism>
<feature type="region of interest" description="Disordered" evidence="1">
    <location>
        <begin position="84"/>
        <end position="107"/>
    </location>
</feature>
<evidence type="ECO:0000256" key="1">
    <source>
        <dbReference type="SAM" id="MobiDB-lite"/>
    </source>
</evidence>
<reference evidence="4" key="1">
    <citation type="submission" date="2022-11" db="UniProtKB">
        <authorList>
            <consortium name="WormBaseParasite"/>
        </authorList>
    </citation>
    <scope>IDENTIFICATION</scope>
</reference>
<name>A0A914QV98_9BILA</name>
<keyword evidence="2" id="KW-1133">Transmembrane helix</keyword>
<dbReference type="WBParaSite" id="PDA_v2.g5729.t1">
    <property type="protein sequence ID" value="PDA_v2.g5729.t1"/>
    <property type="gene ID" value="PDA_v2.g5729"/>
</dbReference>
<dbReference type="AlphaFoldDB" id="A0A914QV98"/>
<evidence type="ECO:0000313" key="3">
    <source>
        <dbReference type="Proteomes" id="UP000887578"/>
    </source>
</evidence>
<evidence type="ECO:0000313" key="4">
    <source>
        <dbReference type="WBParaSite" id="PDA_v2.g5729.t1"/>
    </source>
</evidence>
<keyword evidence="3" id="KW-1185">Reference proteome</keyword>
<protein>
    <submittedName>
        <fullName evidence="4">Uncharacterized protein</fullName>
    </submittedName>
</protein>
<keyword evidence="2" id="KW-0812">Transmembrane</keyword>
<accession>A0A914QV98</accession>
<feature type="compositionally biased region" description="Low complexity" evidence="1">
    <location>
        <begin position="86"/>
        <end position="107"/>
    </location>
</feature>
<dbReference type="Proteomes" id="UP000887578">
    <property type="component" value="Unplaced"/>
</dbReference>
<evidence type="ECO:0000256" key="2">
    <source>
        <dbReference type="SAM" id="Phobius"/>
    </source>
</evidence>
<proteinExistence type="predicted"/>